<protein>
    <submittedName>
        <fullName evidence="3">D-lactate dehydrogenase</fullName>
    </submittedName>
</protein>
<dbReference type="RefSeq" id="WP_090971019.1">
    <property type="nucleotide sequence ID" value="NZ_FOLL01000001.1"/>
</dbReference>
<dbReference type="Pfam" id="PF00389">
    <property type="entry name" value="2-Hacid_dh"/>
    <property type="match status" value="1"/>
</dbReference>
<organism evidence="3 4">
    <name type="scientific">Parapedobacter composti</name>
    <dbReference type="NCBI Taxonomy" id="623281"/>
    <lineage>
        <taxon>Bacteria</taxon>
        <taxon>Pseudomonadati</taxon>
        <taxon>Bacteroidota</taxon>
        <taxon>Sphingobacteriia</taxon>
        <taxon>Sphingobacteriales</taxon>
        <taxon>Sphingobacteriaceae</taxon>
        <taxon>Parapedobacter</taxon>
    </lineage>
</organism>
<keyword evidence="1" id="KW-0520">NAD</keyword>
<dbReference type="STRING" id="623281.SAMN05421747_101450"/>
<dbReference type="SUPFAM" id="SSF52283">
    <property type="entry name" value="Formate/glycerate dehydrogenase catalytic domain-like"/>
    <property type="match status" value="1"/>
</dbReference>
<dbReference type="InterPro" id="IPR058205">
    <property type="entry name" value="D-LDH-like"/>
</dbReference>
<dbReference type="GO" id="GO:0051287">
    <property type="term" value="F:NAD binding"/>
    <property type="evidence" value="ECO:0007669"/>
    <property type="project" value="InterPro"/>
</dbReference>
<dbReference type="PANTHER" id="PTHR43026">
    <property type="entry name" value="2-HYDROXYACID DEHYDROGENASE HOMOLOG 1-RELATED"/>
    <property type="match status" value="1"/>
</dbReference>
<dbReference type="InterPro" id="IPR006139">
    <property type="entry name" value="D-isomer_2_OHA_DH_cat_dom"/>
</dbReference>
<sequence>MRAIAYSIKDQEKECLVLANGKKHDLTLISNELNRHTVSYARGKEVVIVSVYDILDTELLWELKNAGVRKIITRSKTTTHIDLAQATRLGLKVANAPGEDQSTCSIARQTIRNLNAWEAGKCVGKACCCQNVCAP</sequence>
<feature type="domain" description="D-isomer specific 2-hydroxyacid dehydrogenase catalytic" evidence="2">
    <location>
        <begin position="18"/>
        <end position="99"/>
    </location>
</feature>
<dbReference type="PANTHER" id="PTHR43026:SF1">
    <property type="entry name" value="2-HYDROXYACID DEHYDROGENASE HOMOLOG 1-RELATED"/>
    <property type="match status" value="1"/>
</dbReference>
<name>A0A1I1EAB8_9SPHI</name>
<evidence type="ECO:0000256" key="1">
    <source>
        <dbReference type="ARBA" id="ARBA00023027"/>
    </source>
</evidence>
<evidence type="ECO:0000313" key="4">
    <source>
        <dbReference type="Proteomes" id="UP000199577"/>
    </source>
</evidence>
<reference evidence="3 4" key="1">
    <citation type="submission" date="2016-10" db="EMBL/GenBank/DDBJ databases">
        <authorList>
            <person name="de Groot N.N."/>
        </authorList>
    </citation>
    <scope>NUCLEOTIDE SEQUENCE [LARGE SCALE GENOMIC DNA]</scope>
    <source>
        <strain evidence="3 4">DSM 22900</strain>
    </source>
</reference>
<evidence type="ECO:0000313" key="3">
    <source>
        <dbReference type="EMBL" id="SFB84051.1"/>
    </source>
</evidence>
<dbReference type="AlphaFoldDB" id="A0A1I1EAB8"/>
<gene>
    <name evidence="3" type="ORF">SAMN05421747_101450</name>
</gene>
<keyword evidence="4" id="KW-1185">Reference proteome</keyword>
<proteinExistence type="predicted"/>
<dbReference type="EMBL" id="FOLL01000001">
    <property type="protein sequence ID" value="SFB84051.1"/>
    <property type="molecule type" value="Genomic_DNA"/>
</dbReference>
<dbReference type="GO" id="GO:0008720">
    <property type="term" value="F:D-lactate dehydrogenase (NAD+) activity"/>
    <property type="evidence" value="ECO:0007669"/>
    <property type="project" value="TreeGrafter"/>
</dbReference>
<dbReference type="Gene3D" id="3.40.50.720">
    <property type="entry name" value="NAD(P)-binding Rossmann-like Domain"/>
    <property type="match status" value="1"/>
</dbReference>
<dbReference type="OrthoDB" id="1522997at2"/>
<dbReference type="Proteomes" id="UP000199577">
    <property type="component" value="Unassembled WGS sequence"/>
</dbReference>
<evidence type="ECO:0000259" key="2">
    <source>
        <dbReference type="Pfam" id="PF00389"/>
    </source>
</evidence>
<accession>A0A1I1EAB8</accession>